<dbReference type="Proteomes" id="UP001231189">
    <property type="component" value="Unassembled WGS sequence"/>
</dbReference>
<reference evidence="2" key="1">
    <citation type="submission" date="2023-07" db="EMBL/GenBank/DDBJ databases">
        <title>A chromosome-level genome assembly of Lolium multiflorum.</title>
        <authorList>
            <person name="Chen Y."/>
            <person name="Copetti D."/>
            <person name="Kolliker R."/>
            <person name="Studer B."/>
        </authorList>
    </citation>
    <scope>NUCLEOTIDE SEQUENCE</scope>
    <source>
        <strain evidence="2">02402/16</strain>
        <tissue evidence="2">Leaf</tissue>
    </source>
</reference>
<dbReference type="EMBL" id="JAUUTY010000001">
    <property type="protein sequence ID" value="KAK1694098.1"/>
    <property type="molecule type" value="Genomic_DNA"/>
</dbReference>
<sequence>MPGQEQVKGERRPSCLDPNERPGRKENRIAENSGFSGRRYGGVRPYHLPGYVRTTCPYRTINIMDEFCQISREFNGHCAMSFFRKSSSGGVDGSSSQHDPRKKARKIKEVLETDFDEEYNRLSGRKVLPTKWVDSGFLTSNVLDSDYTMMVRNAGMEVFSALNCGTYKRAKLEFLATFHDDLASCHPWATYHFEFLLNNTPHCLTFGEFCGCFGFSTTGDEGAPRQCPPIGA</sequence>
<accession>A0AAD8X285</accession>
<organism evidence="2 3">
    <name type="scientific">Lolium multiflorum</name>
    <name type="common">Italian ryegrass</name>
    <name type="synonym">Lolium perenne subsp. multiflorum</name>
    <dbReference type="NCBI Taxonomy" id="4521"/>
    <lineage>
        <taxon>Eukaryota</taxon>
        <taxon>Viridiplantae</taxon>
        <taxon>Streptophyta</taxon>
        <taxon>Embryophyta</taxon>
        <taxon>Tracheophyta</taxon>
        <taxon>Spermatophyta</taxon>
        <taxon>Magnoliopsida</taxon>
        <taxon>Liliopsida</taxon>
        <taxon>Poales</taxon>
        <taxon>Poaceae</taxon>
        <taxon>BOP clade</taxon>
        <taxon>Pooideae</taxon>
        <taxon>Poodae</taxon>
        <taxon>Poeae</taxon>
        <taxon>Poeae Chloroplast Group 2 (Poeae type)</taxon>
        <taxon>Loliodinae</taxon>
        <taxon>Loliinae</taxon>
        <taxon>Lolium</taxon>
    </lineage>
</organism>
<evidence type="ECO:0000313" key="3">
    <source>
        <dbReference type="Proteomes" id="UP001231189"/>
    </source>
</evidence>
<gene>
    <name evidence="2" type="ORF">QYE76_010795</name>
</gene>
<comment type="caution">
    <text evidence="2">The sequence shown here is derived from an EMBL/GenBank/DDBJ whole genome shotgun (WGS) entry which is preliminary data.</text>
</comment>
<keyword evidence="3" id="KW-1185">Reference proteome</keyword>
<evidence type="ECO:0000256" key="1">
    <source>
        <dbReference type="SAM" id="MobiDB-lite"/>
    </source>
</evidence>
<dbReference type="AlphaFoldDB" id="A0AAD8X285"/>
<proteinExistence type="predicted"/>
<evidence type="ECO:0000313" key="2">
    <source>
        <dbReference type="EMBL" id="KAK1694098.1"/>
    </source>
</evidence>
<feature type="region of interest" description="Disordered" evidence="1">
    <location>
        <begin position="1"/>
        <end position="34"/>
    </location>
</feature>
<protein>
    <submittedName>
        <fullName evidence="2">Uncharacterized protein</fullName>
    </submittedName>
</protein>
<name>A0AAD8X285_LOLMU</name>
<feature type="compositionally biased region" description="Basic and acidic residues" evidence="1">
    <location>
        <begin position="7"/>
        <end position="29"/>
    </location>
</feature>